<dbReference type="RefSeq" id="WP_172838201.1">
    <property type="nucleotide sequence ID" value="NZ_LT629690.1"/>
</dbReference>
<name>A0A1G7JFZ4_9BACT</name>
<reference evidence="2 3" key="1">
    <citation type="submission" date="2016-10" db="EMBL/GenBank/DDBJ databases">
        <authorList>
            <person name="de Groot N.N."/>
        </authorList>
    </citation>
    <scope>NUCLEOTIDE SEQUENCE [LARGE SCALE GENOMIC DNA]</scope>
    <source>
        <strain evidence="2 3">GAS232</strain>
    </source>
</reference>
<dbReference type="AlphaFoldDB" id="A0A1G7JFZ4"/>
<dbReference type="InterPro" id="IPR053842">
    <property type="entry name" value="NikA-like"/>
</dbReference>
<keyword evidence="3" id="KW-1185">Reference proteome</keyword>
<feature type="region of interest" description="Disordered" evidence="1">
    <location>
        <begin position="1"/>
        <end position="29"/>
    </location>
</feature>
<dbReference type="EMBL" id="LT629690">
    <property type="protein sequence ID" value="SDF23828.1"/>
    <property type="molecule type" value="Genomic_DNA"/>
</dbReference>
<accession>A0A1G7JFZ4</accession>
<evidence type="ECO:0000313" key="2">
    <source>
        <dbReference type="EMBL" id="SDF23828.1"/>
    </source>
</evidence>
<sequence length="134" mass="14553">MAPNASNPQQIPASETPSSSAGELSRTKSVATRLTEAELAEIEAAAFQAGKKVAEWLRDTALSAVRTPEEMPTDVVLLAEIIGIRNLMVNLFAQASNGPLTKEDIEKMRLYADSIKDQKAIENLAQRRLKSTSK</sequence>
<proteinExistence type="predicted"/>
<evidence type="ECO:0000256" key="1">
    <source>
        <dbReference type="SAM" id="MobiDB-lite"/>
    </source>
</evidence>
<evidence type="ECO:0000313" key="3">
    <source>
        <dbReference type="Proteomes" id="UP000182427"/>
    </source>
</evidence>
<dbReference type="Pfam" id="PF21983">
    <property type="entry name" value="NikA-like"/>
    <property type="match status" value="1"/>
</dbReference>
<protein>
    <submittedName>
        <fullName evidence="2">Uncharacterized protein</fullName>
    </submittedName>
</protein>
<gene>
    <name evidence="2" type="ORF">SAMN05444167_1808</name>
</gene>
<dbReference type="Proteomes" id="UP000182427">
    <property type="component" value="Chromosome I"/>
</dbReference>
<organism evidence="2 3">
    <name type="scientific">Terriglobus roseus</name>
    <dbReference type="NCBI Taxonomy" id="392734"/>
    <lineage>
        <taxon>Bacteria</taxon>
        <taxon>Pseudomonadati</taxon>
        <taxon>Acidobacteriota</taxon>
        <taxon>Terriglobia</taxon>
        <taxon>Terriglobales</taxon>
        <taxon>Acidobacteriaceae</taxon>
        <taxon>Terriglobus</taxon>
    </lineage>
</organism>